<dbReference type="RefSeq" id="XP_022496637.1">
    <property type="nucleotide sequence ID" value="XM_022647363.1"/>
</dbReference>
<dbReference type="GeneID" id="34592491"/>
<comment type="caution">
    <text evidence="2">The sequence shown here is derived from an EMBL/GenBank/DDBJ whole genome shotgun (WGS) entry which is preliminary data.</text>
</comment>
<sequence length="103" mass="10971">MQWAVNALKDNWILDSGSNVHITSDRNALFDMRTPSIATEIVTGTGHCVAGAVGSVTTKDNTPVGLETMTITDVIHVPGFMTNIASLSRLIAKAFTSALRLVN</sequence>
<gene>
    <name evidence="2" type="ORF">AYO20_09091</name>
</gene>
<organism evidence="2 3">
    <name type="scientific">Fonsecaea nubica</name>
    <dbReference type="NCBI Taxonomy" id="856822"/>
    <lineage>
        <taxon>Eukaryota</taxon>
        <taxon>Fungi</taxon>
        <taxon>Dikarya</taxon>
        <taxon>Ascomycota</taxon>
        <taxon>Pezizomycotina</taxon>
        <taxon>Eurotiomycetes</taxon>
        <taxon>Chaetothyriomycetidae</taxon>
        <taxon>Chaetothyriales</taxon>
        <taxon>Herpotrichiellaceae</taxon>
        <taxon>Fonsecaea</taxon>
    </lineage>
</organism>
<feature type="domain" description="Retrovirus-related Pol polyprotein from transposon TNT 1-94-like beta-barrel" evidence="1">
    <location>
        <begin position="12"/>
        <end position="94"/>
    </location>
</feature>
<protein>
    <recommendedName>
        <fullName evidence="1">Retrovirus-related Pol polyprotein from transposon TNT 1-94-like beta-barrel domain-containing protein</fullName>
    </recommendedName>
</protein>
<evidence type="ECO:0000313" key="2">
    <source>
        <dbReference type="EMBL" id="OAL29707.1"/>
    </source>
</evidence>
<dbReference type="Proteomes" id="UP000185904">
    <property type="component" value="Unassembled WGS sequence"/>
</dbReference>
<reference evidence="2 3" key="1">
    <citation type="submission" date="2016-03" db="EMBL/GenBank/DDBJ databases">
        <title>The draft genome sequence of Fonsecaea nubica causative agent of cutaneous subcutaneous infection in human host.</title>
        <authorList>
            <person name="Costa F."/>
            <person name="Sybren D.H."/>
            <person name="Raittz R.T."/>
            <person name="Weiss V.A."/>
            <person name="Leao A.C."/>
            <person name="Gomes R."/>
            <person name="De Souza E.M."/>
            <person name="Pedrosa F.O."/>
            <person name="Steffens M.B."/>
            <person name="Bombassaro A."/>
            <person name="Tadra-Sfeir M.Z."/>
            <person name="Moreno L.F."/>
            <person name="Najafzadeh M.J."/>
            <person name="Felipe M.S."/>
            <person name="Teixeira M."/>
            <person name="Sun J."/>
            <person name="Xi L."/>
            <person name="Castro M.A."/>
            <person name="Vicente V.A."/>
        </authorList>
    </citation>
    <scope>NUCLEOTIDE SEQUENCE [LARGE SCALE GENOMIC DNA]</scope>
    <source>
        <strain evidence="2 3">CBS 269.64</strain>
    </source>
</reference>
<dbReference type="InterPro" id="IPR054722">
    <property type="entry name" value="PolX-like_BBD"/>
</dbReference>
<accession>A0A178CJM7</accession>
<name>A0A178CJM7_9EURO</name>
<proteinExistence type="predicted"/>
<dbReference type="EMBL" id="LVCJ01000080">
    <property type="protein sequence ID" value="OAL29707.1"/>
    <property type="molecule type" value="Genomic_DNA"/>
</dbReference>
<dbReference type="Pfam" id="PF22936">
    <property type="entry name" value="Pol_BBD"/>
    <property type="match status" value="1"/>
</dbReference>
<keyword evidence="3" id="KW-1185">Reference proteome</keyword>
<dbReference type="AlphaFoldDB" id="A0A178CJM7"/>
<evidence type="ECO:0000313" key="3">
    <source>
        <dbReference type="Proteomes" id="UP000185904"/>
    </source>
</evidence>
<dbReference type="OrthoDB" id="2663223at2759"/>
<evidence type="ECO:0000259" key="1">
    <source>
        <dbReference type="Pfam" id="PF22936"/>
    </source>
</evidence>